<dbReference type="EMBL" id="DSIY01000344">
    <property type="protein sequence ID" value="HEG92681.1"/>
    <property type="molecule type" value="Genomic_DNA"/>
</dbReference>
<dbReference type="NCBIfam" id="TIGR00526">
    <property type="entry name" value="folB_dom"/>
    <property type="match status" value="1"/>
</dbReference>
<dbReference type="InterPro" id="IPR006156">
    <property type="entry name" value="Dihydroneopterin_aldolase"/>
</dbReference>
<evidence type="ECO:0000256" key="5">
    <source>
        <dbReference type="ARBA" id="ARBA00023239"/>
    </source>
</evidence>
<dbReference type="CDD" id="cd00534">
    <property type="entry name" value="DHNA_DHNTPE"/>
    <property type="match status" value="1"/>
</dbReference>
<evidence type="ECO:0000259" key="7">
    <source>
        <dbReference type="SMART" id="SM00905"/>
    </source>
</evidence>
<dbReference type="NCBIfam" id="TIGR00525">
    <property type="entry name" value="folB"/>
    <property type="match status" value="1"/>
</dbReference>
<dbReference type="SUPFAM" id="SSF55620">
    <property type="entry name" value="Tetrahydrobiopterin biosynthesis enzymes-like"/>
    <property type="match status" value="1"/>
</dbReference>
<evidence type="ECO:0000256" key="3">
    <source>
        <dbReference type="ARBA" id="ARBA00005708"/>
    </source>
</evidence>
<name>A0A831X2D1_9BACT</name>
<accession>A0A831X2D1</accession>
<dbReference type="SMART" id="SM00905">
    <property type="entry name" value="FolB"/>
    <property type="match status" value="1"/>
</dbReference>
<protein>
    <recommendedName>
        <fullName evidence="6">7,8-dihydroneopterin aldolase</fullName>
        <ecNumber evidence="6">4.1.2.25</ecNumber>
    </recommendedName>
</protein>
<dbReference type="PANTHER" id="PTHR42844:SF1">
    <property type="entry name" value="DIHYDRONEOPTERIN ALDOLASE 1-RELATED"/>
    <property type="match status" value="1"/>
</dbReference>
<dbReference type="GO" id="GO:0046654">
    <property type="term" value="P:tetrahydrofolate biosynthetic process"/>
    <property type="evidence" value="ECO:0007669"/>
    <property type="project" value="UniProtKB-UniRule"/>
</dbReference>
<dbReference type="GO" id="GO:0004150">
    <property type="term" value="F:dihydroneopterin aldolase activity"/>
    <property type="evidence" value="ECO:0007669"/>
    <property type="project" value="UniProtKB-UniRule"/>
</dbReference>
<reference evidence="8" key="1">
    <citation type="journal article" date="2020" name="mSystems">
        <title>Genome- and Community-Level Interaction Insights into Carbon Utilization and Element Cycling Functions of Hydrothermarchaeota in Hydrothermal Sediment.</title>
        <authorList>
            <person name="Zhou Z."/>
            <person name="Liu Y."/>
            <person name="Xu W."/>
            <person name="Pan J."/>
            <person name="Luo Z.H."/>
            <person name="Li M."/>
        </authorList>
    </citation>
    <scope>NUCLEOTIDE SEQUENCE [LARGE SCALE GENOMIC DNA]</scope>
    <source>
        <strain evidence="8">SpSt-210</strain>
    </source>
</reference>
<organism evidence="8">
    <name type="scientific">Thermorudis peleae</name>
    <dbReference type="NCBI Taxonomy" id="1382356"/>
    <lineage>
        <taxon>Bacteria</taxon>
        <taxon>Pseudomonadati</taxon>
        <taxon>Thermomicrobiota</taxon>
        <taxon>Thermomicrobia</taxon>
        <taxon>Thermomicrobia incertae sedis</taxon>
        <taxon>Thermorudis</taxon>
    </lineage>
</organism>
<dbReference type="GO" id="GO:0005737">
    <property type="term" value="C:cytoplasm"/>
    <property type="evidence" value="ECO:0007669"/>
    <property type="project" value="TreeGrafter"/>
</dbReference>
<dbReference type="FunFam" id="3.30.1130.10:FF:000003">
    <property type="entry name" value="7,8-dihydroneopterin aldolase"/>
    <property type="match status" value="1"/>
</dbReference>
<evidence type="ECO:0000256" key="2">
    <source>
        <dbReference type="ARBA" id="ARBA00005013"/>
    </source>
</evidence>
<comment type="similarity">
    <text evidence="3 6">Belongs to the DHNA family.</text>
</comment>
<dbReference type="EC" id="4.1.2.25" evidence="6"/>
<evidence type="ECO:0000256" key="1">
    <source>
        <dbReference type="ARBA" id="ARBA00001353"/>
    </source>
</evidence>
<comment type="function">
    <text evidence="6">Catalyzes the conversion of 7,8-dihydroneopterin to 6-hydroxymethyl-7,8-dihydropterin.</text>
</comment>
<evidence type="ECO:0000313" key="8">
    <source>
        <dbReference type="EMBL" id="HEG92681.1"/>
    </source>
</evidence>
<sequence length="126" mass="13889">MAADVIILRGMVFYGYHGVHPEEQRLGQRFLVDLEARCDLRPAGTSDEPAQTVSYSDLYRVAREIVEGRPRQLVETLAEEIAAGVLARFPLVESVTVTVWKPGAPIAGSVLERVGVQITRERGRAS</sequence>
<dbReference type="PANTHER" id="PTHR42844">
    <property type="entry name" value="DIHYDRONEOPTERIN ALDOLASE 1-RELATED"/>
    <property type="match status" value="1"/>
</dbReference>
<comment type="caution">
    <text evidence="8">The sequence shown here is derived from an EMBL/GenBank/DDBJ whole genome shotgun (WGS) entry which is preliminary data.</text>
</comment>
<dbReference type="Gene3D" id="3.30.1130.10">
    <property type="match status" value="1"/>
</dbReference>
<dbReference type="UniPathway" id="UPA00077">
    <property type="reaction ID" value="UER00154"/>
</dbReference>
<dbReference type="Pfam" id="PF02152">
    <property type="entry name" value="FolB"/>
    <property type="match status" value="1"/>
</dbReference>
<evidence type="ECO:0000256" key="4">
    <source>
        <dbReference type="ARBA" id="ARBA00022909"/>
    </source>
</evidence>
<keyword evidence="4 6" id="KW-0289">Folate biosynthesis</keyword>
<keyword evidence="5 6" id="KW-0456">Lyase</keyword>
<gene>
    <name evidence="8" type="primary">folB</name>
    <name evidence="8" type="ORF">ENP34_14780</name>
</gene>
<dbReference type="AlphaFoldDB" id="A0A831X2D1"/>
<dbReference type="GO" id="GO:0046656">
    <property type="term" value="P:folic acid biosynthetic process"/>
    <property type="evidence" value="ECO:0007669"/>
    <property type="project" value="UniProtKB-UniRule"/>
</dbReference>
<comment type="catalytic activity">
    <reaction evidence="1 6">
        <text>7,8-dihydroneopterin = 6-hydroxymethyl-7,8-dihydropterin + glycolaldehyde</text>
        <dbReference type="Rhea" id="RHEA:10540"/>
        <dbReference type="ChEBI" id="CHEBI:17001"/>
        <dbReference type="ChEBI" id="CHEBI:17071"/>
        <dbReference type="ChEBI" id="CHEBI:44841"/>
        <dbReference type="EC" id="4.1.2.25"/>
    </reaction>
</comment>
<dbReference type="InterPro" id="IPR043133">
    <property type="entry name" value="GTP-CH-I_C/QueF"/>
</dbReference>
<evidence type="ECO:0000256" key="6">
    <source>
        <dbReference type="RuleBase" id="RU362079"/>
    </source>
</evidence>
<dbReference type="InterPro" id="IPR006157">
    <property type="entry name" value="FolB_dom"/>
</dbReference>
<comment type="pathway">
    <text evidence="2 6">Cofactor biosynthesis; tetrahydrofolate biosynthesis; 2-amino-4-hydroxy-6-hydroxymethyl-7,8-dihydropteridine diphosphate from 7,8-dihydroneopterin triphosphate: step 3/4.</text>
</comment>
<feature type="domain" description="Dihydroneopterin aldolase/epimerase" evidence="7">
    <location>
        <begin position="6"/>
        <end position="120"/>
    </location>
</feature>
<proteinExistence type="inferred from homology"/>